<proteinExistence type="predicted"/>
<evidence type="ECO:0000313" key="1">
    <source>
        <dbReference type="EMBL" id="QYC55047.1"/>
    </source>
</evidence>
<dbReference type="KEGG" id="vg:79993592"/>
<dbReference type="Proteomes" id="UP000826928">
    <property type="component" value="Segment"/>
</dbReference>
<dbReference type="EMBL" id="MZ274309">
    <property type="protein sequence ID" value="QYC55047.1"/>
    <property type="molecule type" value="Genomic_DNA"/>
</dbReference>
<dbReference type="GeneID" id="79993592"/>
<name>A0AAE7WDR7_9CAUD</name>
<reference evidence="1 2" key="1">
    <citation type="submission" date="2021-05" db="EMBL/GenBank/DDBJ databases">
        <authorList>
            <person name="Bahhur A.K."/>
            <person name="Miller A.J."/>
            <person name="Huric L."/>
            <person name="Elbassoussy M.K."/>
            <person name="Eldaour D.S."/>
            <person name="Arthur J."/>
            <person name="Patel M."/>
            <person name="Mukka N.U."/>
            <person name="Nero K.M."/>
            <person name="Deypalubos J.C."/>
            <person name="Birkhold A.P."/>
            <person name="Zuber N.K.T."/>
            <person name="Madison C.L."/>
            <person name="Breitenberger C.A."/>
            <person name="Daniels C.J."/>
            <person name="Ball S.L."/>
            <person name="Garlena R.A."/>
            <person name="Russell D.A."/>
            <person name="Jacobs-Sera D."/>
            <person name="Hatfull G.F."/>
        </authorList>
    </citation>
    <scope>NUCLEOTIDE SEQUENCE [LARGE SCALE GENOMIC DNA]</scope>
</reference>
<evidence type="ECO:0000313" key="2">
    <source>
        <dbReference type="Proteomes" id="UP000826928"/>
    </source>
</evidence>
<gene>
    <name evidence="1" type="primary">60</name>
    <name evidence="1" type="ORF">SEA_CASTORTRAY_60</name>
</gene>
<keyword evidence="2" id="KW-1185">Reference proteome</keyword>
<organism evidence="1 2">
    <name type="scientific">Arthrobacter phage CastorTray</name>
    <dbReference type="NCBI Taxonomy" id="2859632"/>
    <lineage>
        <taxon>Viruses</taxon>
        <taxon>Duplodnaviria</taxon>
        <taxon>Heunggongvirae</taxon>
        <taxon>Uroviricota</taxon>
        <taxon>Caudoviricetes</taxon>
        <taxon>Gordonvirus</taxon>
        <taxon>Gordonvirus castortray</taxon>
    </lineage>
</organism>
<dbReference type="RefSeq" id="YP_010750243.1">
    <property type="nucleotide sequence ID" value="NC_073331.1"/>
</dbReference>
<sequence>MFNQSCDNEEEHLSHRWWINYGDMGDAEYTCPGAGMWKL</sequence>
<accession>A0AAE7WDR7</accession>
<protein>
    <submittedName>
        <fullName evidence="1">Uncharacterized protein</fullName>
    </submittedName>
</protein>